<comment type="catalytic activity">
    <reaction evidence="5">
        <text>L-proline + a quinone = (S)-1-pyrroline-5-carboxylate + a quinol + H(+)</text>
        <dbReference type="Rhea" id="RHEA:23784"/>
        <dbReference type="ChEBI" id="CHEBI:15378"/>
        <dbReference type="ChEBI" id="CHEBI:17388"/>
        <dbReference type="ChEBI" id="CHEBI:24646"/>
        <dbReference type="ChEBI" id="CHEBI:60039"/>
        <dbReference type="ChEBI" id="CHEBI:132124"/>
        <dbReference type="EC" id="1.5.5.2"/>
    </reaction>
</comment>
<dbReference type="EC" id="1.5.5.2" evidence="2 5"/>
<dbReference type="GO" id="GO:0005739">
    <property type="term" value="C:mitochondrion"/>
    <property type="evidence" value="ECO:0007669"/>
    <property type="project" value="TreeGrafter"/>
</dbReference>
<dbReference type="Gene3D" id="3.20.20.220">
    <property type="match status" value="1"/>
</dbReference>
<reference evidence="7" key="1">
    <citation type="journal article" date="2021" name="Nat. Commun.">
        <title>Genetic determinants of endophytism in the Arabidopsis root mycobiome.</title>
        <authorList>
            <person name="Mesny F."/>
            <person name="Miyauchi S."/>
            <person name="Thiergart T."/>
            <person name="Pickel B."/>
            <person name="Atanasova L."/>
            <person name="Karlsson M."/>
            <person name="Huettel B."/>
            <person name="Barry K.W."/>
            <person name="Haridas S."/>
            <person name="Chen C."/>
            <person name="Bauer D."/>
            <person name="Andreopoulos W."/>
            <person name="Pangilinan J."/>
            <person name="LaButti K."/>
            <person name="Riley R."/>
            <person name="Lipzen A."/>
            <person name="Clum A."/>
            <person name="Drula E."/>
            <person name="Henrissat B."/>
            <person name="Kohler A."/>
            <person name="Grigoriev I.V."/>
            <person name="Martin F.M."/>
            <person name="Hacquard S."/>
        </authorList>
    </citation>
    <scope>NUCLEOTIDE SEQUENCE</scope>
    <source>
        <strain evidence="7">MPI-CAGE-AT-0021</strain>
    </source>
</reference>
<evidence type="ECO:0000259" key="6">
    <source>
        <dbReference type="Pfam" id="PF01619"/>
    </source>
</evidence>
<dbReference type="GO" id="GO:0010133">
    <property type="term" value="P:L-proline catabolic process to L-glutamate"/>
    <property type="evidence" value="ECO:0007669"/>
    <property type="project" value="TreeGrafter"/>
</dbReference>
<evidence type="ECO:0000256" key="2">
    <source>
        <dbReference type="ARBA" id="ARBA00012695"/>
    </source>
</evidence>
<evidence type="ECO:0000256" key="3">
    <source>
        <dbReference type="ARBA" id="ARBA00023002"/>
    </source>
</evidence>
<comment type="cofactor">
    <cofactor evidence="5">
        <name>FAD</name>
        <dbReference type="ChEBI" id="CHEBI:57692"/>
    </cofactor>
</comment>
<dbReference type="InterPro" id="IPR002872">
    <property type="entry name" value="Proline_DH_dom"/>
</dbReference>
<dbReference type="AlphaFoldDB" id="A0A9P9FEF0"/>
<comment type="caution">
    <text evidence="7">The sequence shown here is derived from an EMBL/GenBank/DDBJ whole genome shotgun (WGS) entry which is preliminary data.</text>
</comment>
<evidence type="ECO:0000313" key="8">
    <source>
        <dbReference type="Proteomes" id="UP000717696"/>
    </source>
</evidence>
<protein>
    <recommendedName>
        <fullName evidence="2 5">Proline dehydrogenase</fullName>
        <ecNumber evidence="2 5">1.5.5.2</ecNumber>
    </recommendedName>
</protein>
<dbReference type="EMBL" id="JAGMUU010000002">
    <property type="protein sequence ID" value="KAH7160356.1"/>
    <property type="molecule type" value="Genomic_DNA"/>
</dbReference>
<dbReference type="SUPFAM" id="SSF51730">
    <property type="entry name" value="FAD-linked oxidoreductase"/>
    <property type="match status" value="1"/>
</dbReference>
<dbReference type="Proteomes" id="UP000717696">
    <property type="component" value="Unassembled WGS sequence"/>
</dbReference>
<proteinExistence type="inferred from homology"/>
<dbReference type="OrthoDB" id="5464at2759"/>
<comment type="similarity">
    <text evidence="1 5">Belongs to the proline oxidase family.</text>
</comment>
<gene>
    <name evidence="7" type="ORF">B0J13DRAFT_643922</name>
</gene>
<dbReference type="PANTHER" id="PTHR13914:SF0">
    <property type="entry name" value="PROLINE DEHYDROGENASE 1, MITOCHONDRIAL"/>
    <property type="match status" value="1"/>
</dbReference>
<accession>A0A9P9FEF0</accession>
<keyword evidence="3 5" id="KW-0560">Oxidoreductase</keyword>
<evidence type="ECO:0000256" key="5">
    <source>
        <dbReference type="RuleBase" id="RU364054"/>
    </source>
</evidence>
<evidence type="ECO:0000313" key="7">
    <source>
        <dbReference type="EMBL" id="KAH7160356.1"/>
    </source>
</evidence>
<evidence type="ECO:0000256" key="4">
    <source>
        <dbReference type="ARBA" id="ARBA00023062"/>
    </source>
</evidence>
<dbReference type="GO" id="GO:0004657">
    <property type="term" value="F:proline dehydrogenase activity"/>
    <property type="evidence" value="ECO:0007669"/>
    <property type="project" value="UniProtKB-EC"/>
</dbReference>
<name>A0A9P9FEF0_9HYPO</name>
<keyword evidence="5" id="KW-0285">Flavoprotein</keyword>
<dbReference type="GO" id="GO:0071949">
    <property type="term" value="F:FAD binding"/>
    <property type="evidence" value="ECO:0007669"/>
    <property type="project" value="TreeGrafter"/>
</dbReference>
<keyword evidence="5" id="KW-0274">FAD</keyword>
<dbReference type="Pfam" id="PF01619">
    <property type="entry name" value="Pro_dh"/>
    <property type="match status" value="1"/>
</dbReference>
<sequence>MEASKAEAPEGPKAGRTEMAWFPRQTPKRVLQGVPFSILLRSLTVLSVAALPQSLLSAIIRTTKKCSGYISSSPILRWPVHQTFYKTFCIGSEKRRIEANIAALRAMGLDGIVLAFARESKFGGAESPAGLTRSDPSLREWVAMNLETVDCLTDKDYLALRFTGAGQAAVAEMDHFSQRDPTSVDYKAGLERLEIFGDALDEIFTAASRKGVKVLIDAESSSHQPAIDHLALSAMSKFNTDGKAVIYNTYQMYLKCGINKMIKHLKISKDQGFTIGLKLVRGAYLHVEPNVLALHGSKEDTDNGYDNAVKFLLGGMLDKGSYDTEGASALKEPSSRPWNAEIMLATHNQASVDKALSRWKVSGHTLPTVQGPNGGTVQSLSFAQLMGMADEVSLGLVSEGKESRVSEYENSSGELLPPIGVYKYTIWGSFEECLLYMLRRAEENQDAVARTRGTAIEVVREISRRILSF</sequence>
<dbReference type="InterPro" id="IPR015659">
    <property type="entry name" value="Proline_oxidase"/>
</dbReference>
<evidence type="ECO:0000256" key="1">
    <source>
        <dbReference type="ARBA" id="ARBA00005869"/>
    </source>
</evidence>
<keyword evidence="4 5" id="KW-0642">Proline metabolism</keyword>
<feature type="domain" description="Proline dehydrogenase" evidence="6">
    <location>
        <begin position="179"/>
        <end position="451"/>
    </location>
</feature>
<dbReference type="InterPro" id="IPR029041">
    <property type="entry name" value="FAD-linked_oxidoreductase-like"/>
</dbReference>
<organism evidence="7 8">
    <name type="scientific">Dactylonectria estremocensis</name>
    <dbReference type="NCBI Taxonomy" id="1079267"/>
    <lineage>
        <taxon>Eukaryota</taxon>
        <taxon>Fungi</taxon>
        <taxon>Dikarya</taxon>
        <taxon>Ascomycota</taxon>
        <taxon>Pezizomycotina</taxon>
        <taxon>Sordariomycetes</taxon>
        <taxon>Hypocreomycetidae</taxon>
        <taxon>Hypocreales</taxon>
        <taxon>Nectriaceae</taxon>
        <taxon>Dactylonectria</taxon>
    </lineage>
</organism>
<dbReference type="PANTHER" id="PTHR13914">
    <property type="entry name" value="PROLINE OXIDASE"/>
    <property type="match status" value="1"/>
</dbReference>
<keyword evidence="8" id="KW-1185">Reference proteome</keyword>
<comment type="function">
    <text evidence="5">Converts proline to delta-1-pyrroline-5-carboxylate.</text>
</comment>